<dbReference type="InterPro" id="IPR027368">
    <property type="entry name" value="MnmE_dom2"/>
</dbReference>
<feature type="binding site" evidence="6">
    <location>
        <position position="124"/>
    </location>
    <ligand>
        <name>(6S)-5-formyl-5,6,7,8-tetrahydrofolate</name>
        <dbReference type="ChEBI" id="CHEBI:57457"/>
    </ligand>
</feature>
<keyword evidence="6" id="KW-0479">Metal-binding</keyword>
<dbReference type="InterPro" id="IPR004520">
    <property type="entry name" value="GTPase_MnmE"/>
</dbReference>
<protein>
    <recommendedName>
        <fullName evidence="6">tRNA modification GTPase MnmE</fullName>
        <ecNumber evidence="6">3.6.-.-</ecNumber>
    </recommendedName>
</protein>
<keyword evidence="6" id="KW-0963">Cytoplasm</keyword>
<feature type="domain" description="GTP-binding protein TrmE N-terminal" evidence="9">
    <location>
        <begin position="8"/>
        <end position="124"/>
    </location>
</feature>
<feature type="binding site" evidence="6">
    <location>
        <begin position="230"/>
        <end position="235"/>
    </location>
    <ligand>
        <name>GTP</name>
        <dbReference type="ChEBI" id="CHEBI:37565"/>
    </ligand>
</feature>
<evidence type="ECO:0000256" key="4">
    <source>
        <dbReference type="ARBA" id="ARBA00022958"/>
    </source>
</evidence>
<reference evidence="11 12" key="1">
    <citation type="submission" date="2018-02" db="EMBL/GenBank/DDBJ databases">
        <title>Comparative genomes isolates from brazilian mangrove.</title>
        <authorList>
            <person name="Araujo J.E."/>
            <person name="Taketani R.G."/>
            <person name="Silva M.C.P."/>
            <person name="Loureco M.V."/>
            <person name="Andreote F.D."/>
        </authorList>
    </citation>
    <scope>NUCLEOTIDE SEQUENCE [LARGE SCALE GENOMIC DNA]</scope>
    <source>
        <strain evidence="11 12">Hex-1 MGV</strain>
    </source>
</reference>
<evidence type="ECO:0000313" key="11">
    <source>
        <dbReference type="EMBL" id="PQO30510.1"/>
    </source>
</evidence>
<evidence type="ECO:0000256" key="3">
    <source>
        <dbReference type="ARBA" id="ARBA00022741"/>
    </source>
</evidence>
<dbReference type="InterPro" id="IPR027266">
    <property type="entry name" value="TrmE/GcvT-like"/>
</dbReference>
<feature type="binding site" evidence="6">
    <location>
        <position position="85"/>
    </location>
    <ligand>
        <name>(6S)-5-formyl-5,6,7,8-tetrahydrofolate</name>
        <dbReference type="ChEBI" id="CHEBI:57457"/>
    </ligand>
</feature>
<dbReference type="HAMAP" id="MF_00379">
    <property type="entry name" value="GTPase_MnmE"/>
    <property type="match status" value="1"/>
</dbReference>
<dbReference type="GO" id="GO:0002098">
    <property type="term" value="P:tRNA wobble uridine modification"/>
    <property type="evidence" value="ECO:0007669"/>
    <property type="project" value="TreeGrafter"/>
</dbReference>
<accession>A0A2S8FEJ9</accession>
<dbReference type="InterPro" id="IPR005225">
    <property type="entry name" value="Small_GTP-bd"/>
</dbReference>
<proteinExistence type="inferred from homology"/>
<keyword evidence="6" id="KW-0378">Hydrolase</keyword>
<evidence type="ECO:0000259" key="10">
    <source>
        <dbReference type="Pfam" id="PF12631"/>
    </source>
</evidence>
<comment type="subcellular location">
    <subcellularLocation>
        <location evidence="6">Cytoplasm</location>
    </subcellularLocation>
</comment>
<dbReference type="CDD" id="cd14858">
    <property type="entry name" value="TrmE_N"/>
    <property type="match status" value="1"/>
</dbReference>
<evidence type="ECO:0000256" key="2">
    <source>
        <dbReference type="ARBA" id="ARBA00022694"/>
    </source>
</evidence>
<dbReference type="Pfam" id="PF12631">
    <property type="entry name" value="MnmE_helical"/>
    <property type="match status" value="1"/>
</dbReference>
<evidence type="ECO:0000256" key="5">
    <source>
        <dbReference type="ARBA" id="ARBA00023134"/>
    </source>
</evidence>
<keyword evidence="7" id="KW-0175">Coiled coil</keyword>
<evidence type="ECO:0000256" key="1">
    <source>
        <dbReference type="ARBA" id="ARBA00011043"/>
    </source>
</evidence>
<dbReference type="GO" id="GO:0046872">
    <property type="term" value="F:metal ion binding"/>
    <property type="evidence" value="ECO:0007669"/>
    <property type="project" value="UniProtKB-KW"/>
</dbReference>
<dbReference type="Gene3D" id="3.30.1360.120">
    <property type="entry name" value="Probable tRNA modification gtpase trme, domain 1"/>
    <property type="match status" value="1"/>
</dbReference>
<dbReference type="Pfam" id="PF01926">
    <property type="entry name" value="MMR_HSR1"/>
    <property type="match status" value="1"/>
</dbReference>
<comment type="caution">
    <text evidence="6">Lacks conserved residue(s) required for the propagation of feature annotation.</text>
</comment>
<comment type="subunit">
    <text evidence="6">Homodimer. Heterotetramer of two MnmE and two MnmG subunits.</text>
</comment>
<dbReference type="EC" id="3.6.-.-" evidence="6"/>
<feature type="binding site" evidence="6">
    <location>
        <position position="452"/>
    </location>
    <ligand>
        <name>(6S)-5-formyl-5,6,7,8-tetrahydrofolate</name>
        <dbReference type="ChEBI" id="CHEBI:57457"/>
    </ligand>
</feature>
<feature type="binding site" evidence="6">
    <location>
        <position position="25"/>
    </location>
    <ligand>
        <name>(6S)-5-formyl-5,6,7,8-tetrahydrofolate</name>
        <dbReference type="ChEBI" id="CHEBI:57457"/>
    </ligand>
</feature>
<dbReference type="GO" id="GO:0030488">
    <property type="term" value="P:tRNA methylation"/>
    <property type="evidence" value="ECO:0007669"/>
    <property type="project" value="TreeGrafter"/>
</dbReference>
<evidence type="ECO:0000256" key="7">
    <source>
        <dbReference type="SAM" id="Coils"/>
    </source>
</evidence>
<comment type="similarity">
    <text evidence="1 6">Belongs to the TRAFAC class TrmE-Era-EngA-EngB-Septin-like GTPase superfamily. TrmE GTPase family.</text>
</comment>
<dbReference type="InterPro" id="IPR018948">
    <property type="entry name" value="GTP-bd_TrmE_N"/>
</dbReference>
<evidence type="ECO:0000259" key="9">
    <source>
        <dbReference type="Pfam" id="PF10396"/>
    </source>
</evidence>
<dbReference type="PANTHER" id="PTHR42714">
    <property type="entry name" value="TRNA MODIFICATION GTPASE GTPBP3"/>
    <property type="match status" value="1"/>
</dbReference>
<feature type="binding site" evidence="6">
    <location>
        <position position="255"/>
    </location>
    <ligand>
        <name>Mg(2+)</name>
        <dbReference type="ChEBI" id="CHEBI:18420"/>
    </ligand>
</feature>
<keyword evidence="5 6" id="KW-0342">GTP-binding</keyword>
<keyword evidence="6" id="KW-0460">Magnesium</keyword>
<dbReference type="OrthoDB" id="9805918at2"/>
<evidence type="ECO:0000259" key="8">
    <source>
        <dbReference type="Pfam" id="PF01926"/>
    </source>
</evidence>
<keyword evidence="2 6" id="KW-0819">tRNA processing</keyword>
<feature type="binding site" evidence="6">
    <location>
        <begin position="249"/>
        <end position="255"/>
    </location>
    <ligand>
        <name>GTP</name>
        <dbReference type="ChEBI" id="CHEBI:37565"/>
    </ligand>
</feature>
<feature type="binding site" evidence="6">
    <location>
        <begin position="274"/>
        <end position="277"/>
    </location>
    <ligand>
        <name>GTP</name>
        <dbReference type="ChEBI" id="CHEBI:37565"/>
    </ligand>
</feature>
<feature type="binding site" evidence="6">
    <location>
        <position position="234"/>
    </location>
    <ligand>
        <name>Mg(2+)</name>
        <dbReference type="ChEBI" id="CHEBI:18420"/>
    </ligand>
</feature>
<dbReference type="InterPro" id="IPR027417">
    <property type="entry name" value="P-loop_NTPase"/>
</dbReference>
<comment type="cofactor">
    <cofactor evidence="6">
        <name>K(+)</name>
        <dbReference type="ChEBI" id="CHEBI:29103"/>
    </cofactor>
    <text evidence="6">Binds 1 potassium ion per subunit.</text>
</comment>
<keyword evidence="4 6" id="KW-0630">Potassium</keyword>
<dbReference type="GO" id="GO:0005525">
    <property type="term" value="F:GTP binding"/>
    <property type="evidence" value="ECO:0007669"/>
    <property type="project" value="UniProtKB-UniRule"/>
</dbReference>
<dbReference type="RefSeq" id="WP_105332415.1">
    <property type="nucleotide sequence ID" value="NZ_PUHY01000014.1"/>
</dbReference>
<evidence type="ECO:0000256" key="6">
    <source>
        <dbReference type="HAMAP-Rule" id="MF_00379"/>
    </source>
</evidence>
<feature type="domain" description="MnmE helical" evidence="10">
    <location>
        <begin position="127"/>
        <end position="449"/>
    </location>
</feature>
<comment type="caution">
    <text evidence="11">The sequence shown here is derived from an EMBL/GenBank/DDBJ whole genome shotgun (WGS) entry which is preliminary data.</text>
</comment>
<dbReference type="Gene3D" id="1.20.120.430">
    <property type="entry name" value="tRNA modification GTPase MnmE domain 2"/>
    <property type="match status" value="1"/>
</dbReference>
<dbReference type="EMBL" id="PUHY01000014">
    <property type="protein sequence ID" value="PQO30510.1"/>
    <property type="molecule type" value="Genomic_DNA"/>
</dbReference>
<dbReference type="Pfam" id="PF10396">
    <property type="entry name" value="TrmE_N"/>
    <property type="match status" value="1"/>
</dbReference>
<dbReference type="SUPFAM" id="SSF103025">
    <property type="entry name" value="Folate-binding domain"/>
    <property type="match status" value="1"/>
</dbReference>
<feature type="domain" description="G" evidence="8">
    <location>
        <begin position="222"/>
        <end position="334"/>
    </location>
</feature>
<evidence type="ECO:0000313" key="12">
    <source>
        <dbReference type="Proteomes" id="UP000238322"/>
    </source>
</evidence>
<name>A0A2S8FEJ9_9BACT</name>
<sequence>MSLDLDRTIAAISSAPGIGGRSIIRLSGRDAVAIALSITTDDVAPHPTRSEVSQRSIALEGGRSLAADFWVWPTERSYTRQPQVEIHMPGSRPIANAIVTQLRTKGARLAQPGEFTMRAFLAGRLDLTQAEAVLGIIDATGEGRFQSALRQLAGGLSGPLQDARFQLVELLALLEAGLDFVEEDIEFISQEELTRRIDRIRTSLVDLRDQIKSRTYGQALPKVSLVGLPNAGKSTLFNALTRSDDAITSSQAGTTRDFISQKVTWQGVDLELIDTAGHETASHEDLLGNLMAEQTRFATEESDICVLCVDASAGISEAVSELKRLLPSERLLTVATKSDMATRPVETIGTLSTSGRTLQGLETLENAILQRIEDLQLSTTQMVPETAVRCLGAIEATVGALTTCEDGIAAGMSEELIASEIRFAISQLAEVVGAVYTDDLLDVIFSRFCIGK</sequence>
<dbReference type="NCBIfam" id="TIGR00231">
    <property type="entry name" value="small_GTP"/>
    <property type="match status" value="1"/>
</dbReference>
<keyword evidence="3 6" id="KW-0547">Nucleotide-binding</keyword>
<dbReference type="Proteomes" id="UP000238322">
    <property type="component" value="Unassembled WGS sequence"/>
</dbReference>
<dbReference type="GO" id="GO:0005829">
    <property type="term" value="C:cytosol"/>
    <property type="evidence" value="ECO:0007669"/>
    <property type="project" value="TreeGrafter"/>
</dbReference>
<dbReference type="AlphaFoldDB" id="A0A2S8FEJ9"/>
<dbReference type="InterPro" id="IPR025867">
    <property type="entry name" value="MnmE_helical"/>
</dbReference>
<dbReference type="SUPFAM" id="SSF52540">
    <property type="entry name" value="P-loop containing nucleoside triphosphate hydrolases"/>
    <property type="match status" value="1"/>
</dbReference>
<dbReference type="GO" id="GO:0003924">
    <property type="term" value="F:GTPase activity"/>
    <property type="evidence" value="ECO:0007669"/>
    <property type="project" value="UniProtKB-UniRule"/>
</dbReference>
<gene>
    <name evidence="6" type="primary">mnmE</name>
    <name evidence="6" type="synonym">trmE</name>
    <name evidence="11" type="ORF">C5Y83_24435</name>
</gene>
<dbReference type="Gene3D" id="3.40.50.300">
    <property type="entry name" value="P-loop containing nucleotide triphosphate hydrolases"/>
    <property type="match status" value="1"/>
</dbReference>
<organism evidence="11 12">
    <name type="scientific">Blastopirellula marina</name>
    <dbReference type="NCBI Taxonomy" id="124"/>
    <lineage>
        <taxon>Bacteria</taxon>
        <taxon>Pseudomonadati</taxon>
        <taxon>Planctomycetota</taxon>
        <taxon>Planctomycetia</taxon>
        <taxon>Pirellulales</taxon>
        <taxon>Pirellulaceae</taxon>
        <taxon>Blastopirellula</taxon>
    </lineage>
</organism>
<feature type="coiled-coil region" evidence="7">
    <location>
        <begin position="171"/>
        <end position="210"/>
    </location>
</feature>
<dbReference type="InterPro" id="IPR006073">
    <property type="entry name" value="GTP-bd"/>
</dbReference>
<dbReference type="PANTHER" id="PTHR42714:SF2">
    <property type="entry name" value="TRNA MODIFICATION GTPASE GTPBP3, MITOCHONDRIAL"/>
    <property type="match status" value="1"/>
</dbReference>
<comment type="function">
    <text evidence="6">Exhibits a very high intrinsic GTPase hydrolysis rate. Involved in the addition of a carboxymethylaminomethyl (cmnm) group at the wobble position (U34) of certain tRNAs, forming tRNA-cmnm(5)s(2)U34.</text>
</comment>